<dbReference type="AlphaFoldDB" id="A0A9D2NSR8"/>
<keyword evidence="1" id="KW-1133">Transmembrane helix</keyword>
<reference evidence="3" key="1">
    <citation type="journal article" date="2021" name="PeerJ">
        <title>Extensive microbial diversity within the chicken gut microbiome revealed by metagenomics and culture.</title>
        <authorList>
            <person name="Gilroy R."/>
            <person name="Ravi A."/>
            <person name="Getino M."/>
            <person name="Pursley I."/>
            <person name="Horton D.L."/>
            <person name="Alikhan N.F."/>
            <person name="Baker D."/>
            <person name="Gharbi K."/>
            <person name="Hall N."/>
            <person name="Watson M."/>
            <person name="Adriaenssens E.M."/>
            <person name="Foster-Nyarko E."/>
            <person name="Jarju S."/>
            <person name="Secka A."/>
            <person name="Antonio M."/>
            <person name="Oren A."/>
            <person name="Chaudhuri R.R."/>
            <person name="La Ragione R."/>
            <person name="Hildebrand F."/>
            <person name="Pallen M.J."/>
        </authorList>
    </citation>
    <scope>NUCLEOTIDE SEQUENCE</scope>
    <source>
        <strain evidence="3">CHK187-11901</strain>
    </source>
</reference>
<organism evidence="3 4">
    <name type="scientific">Candidatus Merdibacter merdavium</name>
    <dbReference type="NCBI Taxonomy" id="2838692"/>
    <lineage>
        <taxon>Bacteria</taxon>
        <taxon>Bacillati</taxon>
        <taxon>Bacillota</taxon>
        <taxon>Erysipelotrichia</taxon>
        <taxon>Erysipelotrichales</taxon>
        <taxon>Erysipelotrichaceae</taxon>
        <taxon>Merdibacter</taxon>
    </lineage>
</organism>
<protein>
    <submittedName>
        <fullName evidence="3">VanZ family protein</fullName>
    </submittedName>
</protein>
<evidence type="ECO:0000259" key="2">
    <source>
        <dbReference type="Pfam" id="PF04892"/>
    </source>
</evidence>
<sequence>MDWVGIDILMLVLIYLVYLLPRWQQRREAVLKSVLCLYAAGVLYFTLMPIYLPIPFLTLSLDVWNINLMPFSDLILHHAGAVREFMLNVLMMVPLGILIPFIYRKKFAQTVLLCFCCSLCIELIQLFSITKLSCCDVTDLISNTLGGLCGYGLFVLLRVPLKHLYALLPGGELSLPFLTWPRFVRSNTAFMLLIILFVRSAAYCFLTL</sequence>
<dbReference type="Proteomes" id="UP000823896">
    <property type="component" value="Unassembled WGS sequence"/>
</dbReference>
<keyword evidence="1" id="KW-0472">Membrane</keyword>
<feature type="transmembrane region" description="Helical" evidence="1">
    <location>
        <begin position="189"/>
        <end position="206"/>
    </location>
</feature>
<dbReference type="Pfam" id="PF04892">
    <property type="entry name" value="VanZ"/>
    <property type="match status" value="1"/>
</dbReference>
<comment type="caution">
    <text evidence="3">The sequence shown here is derived from an EMBL/GenBank/DDBJ whole genome shotgun (WGS) entry which is preliminary data.</text>
</comment>
<feature type="transmembrane region" description="Helical" evidence="1">
    <location>
        <begin position="110"/>
        <end position="128"/>
    </location>
</feature>
<keyword evidence="1" id="KW-0812">Transmembrane</keyword>
<dbReference type="PANTHER" id="PTHR36834:SF1">
    <property type="entry name" value="INTEGRAL MEMBRANE PROTEIN"/>
    <property type="match status" value="1"/>
</dbReference>
<evidence type="ECO:0000313" key="4">
    <source>
        <dbReference type="Proteomes" id="UP000823896"/>
    </source>
</evidence>
<dbReference type="InterPro" id="IPR053150">
    <property type="entry name" value="Teicoplanin_resist-assoc"/>
</dbReference>
<reference evidence="3" key="2">
    <citation type="submission" date="2021-04" db="EMBL/GenBank/DDBJ databases">
        <authorList>
            <person name="Gilroy R."/>
        </authorList>
    </citation>
    <scope>NUCLEOTIDE SEQUENCE</scope>
    <source>
        <strain evidence="3">CHK187-11901</strain>
    </source>
</reference>
<dbReference type="EMBL" id="DWWM01000042">
    <property type="protein sequence ID" value="HJC36773.1"/>
    <property type="molecule type" value="Genomic_DNA"/>
</dbReference>
<gene>
    <name evidence="3" type="ORF">H9702_06545</name>
</gene>
<evidence type="ECO:0000313" key="3">
    <source>
        <dbReference type="EMBL" id="HJC36773.1"/>
    </source>
</evidence>
<dbReference type="InterPro" id="IPR006976">
    <property type="entry name" value="VanZ-like"/>
</dbReference>
<feature type="transmembrane region" description="Helical" evidence="1">
    <location>
        <begin position="6"/>
        <end position="23"/>
    </location>
</feature>
<proteinExistence type="predicted"/>
<dbReference type="PANTHER" id="PTHR36834">
    <property type="entry name" value="MEMBRANE PROTEIN-RELATED"/>
    <property type="match status" value="1"/>
</dbReference>
<name>A0A9D2NSR8_9FIRM</name>
<feature type="transmembrane region" description="Helical" evidence="1">
    <location>
        <begin position="85"/>
        <end position="103"/>
    </location>
</feature>
<feature type="domain" description="VanZ-like" evidence="2">
    <location>
        <begin position="36"/>
        <end position="157"/>
    </location>
</feature>
<evidence type="ECO:0000256" key="1">
    <source>
        <dbReference type="SAM" id="Phobius"/>
    </source>
</evidence>
<feature type="transmembrane region" description="Helical" evidence="1">
    <location>
        <begin position="35"/>
        <end position="54"/>
    </location>
</feature>
<accession>A0A9D2NSR8</accession>